<name>A0A2T0R6M9_9ACTN</name>
<reference evidence="1 2" key="1">
    <citation type="submission" date="2018-03" db="EMBL/GenBank/DDBJ databases">
        <title>Genomic Encyclopedia of Archaeal and Bacterial Type Strains, Phase II (KMG-II): from individual species to whole genera.</title>
        <authorList>
            <person name="Goeker M."/>
        </authorList>
    </citation>
    <scope>NUCLEOTIDE SEQUENCE [LARGE SCALE GENOMIC DNA]</scope>
    <source>
        <strain evidence="1 2">DSM 19711</strain>
    </source>
</reference>
<dbReference type="Gene3D" id="3.90.1200.10">
    <property type="match status" value="1"/>
</dbReference>
<comment type="caution">
    <text evidence="1">The sequence shown here is derived from an EMBL/GenBank/DDBJ whole genome shotgun (WGS) entry which is preliminary data.</text>
</comment>
<protein>
    <recommendedName>
        <fullName evidence="3">Phosphotransferase family enzyme</fullName>
    </recommendedName>
</protein>
<dbReference type="EMBL" id="PVZF01000003">
    <property type="protein sequence ID" value="PRY16826.1"/>
    <property type="molecule type" value="Genomic_DNA"/>
</dbReference>
<evidence type="ECO:0008006" key="3">
    <source>
        <dbReference type="Google" id="ProtNLM"/>
    </source>
</evidence>
<dbReference type="OrthoDB" id="2570531at2"/>
<gene>
    <name evidence="1" type="ORF">CLV37_103258</name>
</gene>
<dbReference type="RefSeq" id="WP_106209069.1">
    <property type="nucleotide sequence ID" value="NZ_PVZF01000003.1"/>
</dbReference>
<accession>A0A2T0R6M9</accession>
<dbReference type="Gene3D" id="3.30.200.20">
    <property type="entry name" value="Phosphorylase Kinase, domain 1"/>
    <property type="match status" value="1"/>
</dbReference>
<keyword evidence="2" id="KW-1185">Reference proteome</keyword>
<organism evidence="1 2">
    <name type="scientific">Kineococcus rhizosphaerae</name>
    <dbReference type="NCBI Taxonomy" id="559628"/>
    <lineage>
        <taxon>Bacteria</taxon>
        <taxon>Bacillati</taxon>
        <taxon>Actinomycetota</taxon>
        <taxon>Actinomycetes</taxon>
        <taxon>Kineosporiales</taxon>
        <taxon>Kineosporiaceae</taxon>
        <taxon>Kineococcus</taxon>
    </lineage>
</organism>
<sequence>MEGAGGNRVRWQDLPAAVHDAVAQVLGSPVVRAVSQSGGFSPGSADRVLAADGSRAFVKAVSPRQNADSPALHAREARIARSLPAGVPAPRLLGASLVDDWQVLVLDEVPGRQPELPWRHEDLDLVVRALERLAEVATPCPVPGLPTAREALTGELPEEALRLVGGDTLVHLDLRADNLLVGGGRAWLVDWPHACVGAAWLDLLALLFEVDRLGGQDLAERTLRTSSLTRDVDPAVLTTVLDGFSTFFLDRAAQPAPPGLPTLRAFQRAQGEGLARWVARRRAV</sequence>
<dbReference type="Proteomes" id="UP000238083">
    <property type="component" value="Unassembled WGS sequence"/>
</dbReference>
<evidence type="ECO:0000313" key="1">
    <source>
        <dbReference type="EMBL" id="PRY16826.1"/>
    </source>
</evidence>
<dbReference type="AlphaFoldDB" id="A0A2T0R6M9"/>
<proteinExistence type="predicted"/>
<dbReference type="SUPFAM" id="SSF56112">
    <property type="entry name" value="Protein kinase-like (PK-like)"/>
    <property type="match status" value="1"/>
</dbReference>
<dbReference type="InterPro" id="IPR011009">
    <property type="entry name" value="Kinase-like_dom_sf"/>
</dbReference>
<evidence type="ECO:0000313" key="2">
    <source>
        <dbReference type="Proteomes" id="UP000238083"/>
    </source>
</evidence>